<dbReference type="AlphaFoldDB" id="A0A2I1PCV8"/>
<evidence type="ECO:0000313" key="13">
    <source>
        <dbReference type="Proteomes" id="UP000234206"/>
    </source>
</evidence>
<evidence type="ECO:0000256" key="3">
    <source>
        <dbReference type="ARBA" id="ARBA00022448"/>
    </source>
</evidence>
<dbReference type="EMBL" id="PKIZ01000003">
    <property type="protein sequence ID" value="PKZ42456.1"/>
    <property type="molecule type" value="Genomic_DNA"/>
</dbReference>
<comment type="caution">
    <text evidence="12">The sequence shown here is derived from an EMBL/GenBank/DDBJ whole genome shotgun (WGS) entry which is preliminary data.</text>
</comment>
<feature type="transmembrane region" description="Helical" evidence="9">
    <location>
        <begin position="253"/>
        <end position="271"/>
    </location>
</feature>
<dbReference type="GO" id="GO:0005886">
    <property type="term" value="C:plasma membrane"/>
    <property type="evidence" value="ECO:0007669"/>
    <property type="project" value="UniProtKB-SubCell"/>
</dbReference>
<evidence type="ECO:0000256" key="4">
    <source>
        <dbReference type="ARBA" id="ARBA00022475"/>
    </source>
</evidence>
<feature type="domain" description="ABC transmembrane type-2" evidence="11">
    <location>
        <begin position="80"/>
        <end position="306"/>
    </location>
</feature>
<dbReference type="PROSITE" id="PS51012">
    <property type="entry name" value="ABC_TM2"/>
    <property type="match status" value="1"/>
</dbReference>
<evidence type="ECO:0000313" key="12">
    <source>
        <dbReference type="EMBL" id="PKZ42456.1"/>
    </source>
</evidence>
<evidence type="ECO:0000256" key="9">
    <source>
        <dbReference type="RuleBase" id="RU361157"/>
    </source>
</evidence>
<keyword evidence="8 9" id="KW-0472">Membrane</keyword>
<feature type="transmembrane region" description="Helical" evidence="9">
    <location>
        <begin position="110"/>
        <end position="132"/>
    </location>
</feature>
<evidence type="ECO:0000256" key="5">
    <source>
        <dbReference type="ARBA" id="ARBA00022519"/>
    </source>
</evidence>
<organism evidence="12 13">
    <name type="scientific">Kytococcus schroeteri</name>
    <dbReference type="NCBI Taxonomy" id="138300"/>
    <lineage>
        <taxon>Bacteria</taxon>
        <taxon>Bacillati</taxon>
        <taxon>Actinomycetota</taxon>
        <taxon>Actinomycetes</taxon>
        <taxon>Micrococcales</taxon>
        <taxon>Kytococcaceae</taxon>
        <taxon>Kytococcus</taxon>
    </lineage>
</organism>
<dbReference type="Proteomes" id="UP000234206">
    <property type="component" value="Unassembled WGS sequence"/>
</dbReference>
<keyword evidence="7 9" id="KW-1133">Transmembrane helix</keyword>
<accession>A0A2I1PCV8</accession>
<dbReference type="RefSeq" id="WP_101849166.1">
    <property type="nucleotide sequence ID" value="NZ_PKIZ01000003.1"/>
</dbReference>
<evidence type="ECO:0000256" key="10">
    <source>
        <dbReference type="SAM" id="MobiDB-lite"/>
    </source>
</evidence>
<evidence type="ECO:0000256" key="2">
    <source>
        <dbReference type="ARBA" id="ARBA00007783"/>
    </source>
</evidence>
<feature type="region of interest" description="Disordered" evidence="10">
    <location>
        <begin position="1"/>
        <end position="25"/>
    </location>
</feature>
<evidence type="ECO:0000256" key="7">
    <source>
        <dbReference type="ARBA" id="ARBA00022989"/>
    </source>
</evidence>
<dbReference type="InterPro" id="IPR013525">
    <property type="entry name" value="ABC2_TM"/>
</dbReference>
<dbReference type="PANTHER" id="PTHR30413">
    <property type="entry name" value="INNER MEMBRANE TRANSPORT PERMEASE"/>
    <property type="match status" value="1"/>
</dbReference>
<name>A0A2I1PCV8_9MICO</name>
<reference evidence="12 13" key="1">
    <citation type="submission" date="2017-12" db="EMBL/GenBank/DDBJ databases">
        <title>Phylogenetic diversity of female urinary microbiome.</title>
        <authorList>
            <person name="Thomas-White K."/>
            <person name="Wolfe A.J."/>
        </authorList>
    </citation>
    <scope>NUCLEOTIDE SEQUENCE [LARGE SCALE GENOMIC DNA]</scope>
    <source>
        <strain evidence="12 13">UMB1298</strain>
    </source>
</reference>
<keyword evidence="13" id="KW-1185">Reference proteome</keyword>
<dbReference type="PANTHER" id="PTHR30413:SF8">
    <property type="entry name" value="TRANSPORT PERMEASE PROTEIN"/>
    <property type="match status" value="1"/>
</dbReference>
<keyword evidence="3 9" id="KW-0813">Transport</keyword>
<dbReference type="GO" id="GO:0140359">
    <property type="term" value="F:ABC-type transporter activity"/>
    <property type="evidence" value="ECO:0007669"/>
    <property type="project" value="InterPro"/>
</dbReference>
<sequence length="313" mass="33817">MTPDPTGVPTAGGGPSPQTPSAGGSLSSAELEAIARANGLRRVGHRPPLGEYLRDLWSRRQFLWTLSTAQAYAKTQESRLGQVWAVLNPVMLAGAYFLIFGLLLDTRGGTQNFVGFLTAGIFTFVFLSTVMSQGARAVTGSMQLVRSLSFPRVLLPISKVTTELIAAVPTFAVLLVIMLATGERPDAEWLLFPVALLLIASMSLGIGMVFARLVHDSRDAANLIPLVIRLLRYVSGVFYSVDHYLGAAGAPHWLVLVMTYQPVAVMMTLVRESLLGETAVDPVTWLAGLFWAVVLPLGGLIWFWRGEGTYGRG</sequence>
<dbReference type="OrthoDB" id="4186295at2"/>
<keyword evidence="5" id="KW-0997">Cell inner membrane</keyword>
<dbReference type="InterPro" id="IPR047817">
    <property type="entry name" value="ABC2_TM_bact-type"/>
</dbReference>
<feature type="transmembrane region" description="Helical" evidence="9">
    <location>
        <begin position="189"/>
        <end position="211"/>
    </location>
</feature>
<evidence type="ECO:0000256" key="6">
    <source>
        <dbReference type="ARBA" id="ARBA00022692"/>
    </source>
</evidence>
<evidence type="ECO:0000256" key="1">
    <source>
        <dbReference type="ARBA" id="ARBA00004429"/>
    </source>
</evidence>
<dbReference type="Pfam" id="PF01061">
    <property type="entry name" value="ABC2_membrane"/>
    <property type="match status" value="1"/>
</dbReference>
<feature type="transmembrane region" description="Helical" evidence="9">
    <location>
        <begin position="153"/>
        <end position="177"/>
    </location>
</feature>
<feature type="transmembrane region" description="Helical" evidence="9">
    <location>
        <begin position="283"/>
        <end position="304"/>
    </location>
</feature>
<protein>
    <recommendedName>
        <fullName evidence="9">Transport permease protein</fullName>
    </recommendedName>
</protein>
<evidence type="ECO:0000256" key="8">
    <source>
        <dbReference type="ARBA" id="ARBA00023136"/>
    </source>
</evidence>
<evidence type="ECO:0000259" key="11">
    <source>
        <dbReference type="PROSITE" id="PS51012"/>
    </source>
</evidence>
<keyword evidence="6 9" id="KW-0812">Transmembrane</keyword>
<comment type="similarity">
    <text evidence="2 9">Belongs to the ABC-2 integral membrane protein family.</text>
</comment>
<proteinExistence type="inferred from homology"/>
<comment type="subcellular location">
    <subcellularLocation>
        <location evidence="1">Cell inner membrane</location>
        <topology evidence="1">Multi-pass membrane protein</topology>
    </subcellularLocation>
    <subcellularLocation>
        <location evidence="9">Cell membrane</location>
        <topology evidence="9">Multi-pass membrane protein</topology>
    </subcellularLocation>
</comment>
<gene>
    <name evidence="12" type="ORF">CYJ76_02565</name>
</gene>
<keyword evidence="4 9" id="KW-1003">Cell membrane</keyword>
<feature type="transmembrane region" description="Helical" evidence="9">
    <location>
        <begin position="83"/>
        <end position="104"/>
    </location>
</feature>
<dbReference type="GO" id="GO:0015920">
    <property type="term" value="P:lipopolysaccharide transport"/>
    <property type="evidence" value="ECO:0007669"/>
    <property type="project" value="TreeGrafter"/>
</dbReference>